<name>A0A172JHY1_BPPB1</name>
<gene>
    <name evidence="1" type="ORF">AR9_g079</name>
</gene>
<dbReference type="GeneID" id="29058797"/>
<evidence type="ECO:0000313" key="1">
    <source>
        <dbReference type="EMBL" id="AMS01163.1"/>
    </source>
</evidence>
<proteinExistence type="predicted"/>
<dbReference type="RefSeq" id="YP_009282983.1">
    <property type="nucleotide sequence ID" value="NC_031039.1"/>
</dbReference>
<keyword evidence="1" id="KW-0540">Nuclease</keyword>
<evidence type="ECO:0000313" key="2">
    <source>
        <dbReference type="Proteomes" id="UP000202618"/>
    </source>
</evidence>
<protein>
    <submittedName>
        <fullName evidence="1">Homing endonuclease</fullName>
    </submittedName>
</protein>
<dbReference type="Gene3D" id="3.40.960.10">
    <property type="entry name" value="VSR Endonuclease"/>
    <property type="match status" value="1"/>
</dbReference>
<dbReference type="Proteomes" id="UP000202618">
    <property type="component" value="Segment"/>
</dbReference>
<dbReference type="GO" id="GO:0004519">
    <property type="term" value="F:endonuclease activity"/>
    <property type="evidence" value="ECO:0007669"/>
    <property type="project" value="UniProtKB-KW"/>
</dbReference>
<dbReference type="OrthoDB" id="9701at10239"/>
<reference evidence="1 2" key="1">
    <citation type="journal article" date="2016" name="Virology">
        <title>The genome of AR9, a giant transducing Bacillus phage encoding two multisubunit RNA polymerases.</title>
        <authorList>
            <person name="Lavysh D."/>
            <person name="Sokolova M."/>
            <person name="Minakhin L."/>
            <person name="Yakunina M."/>
            <person name="Artamonova T."/>
            <person name="Kozyavkin S."/>
            <person name="Makarova K.S."/>
            <person name="Koonin E.V."/>
            <person name="Severinov K."/>
        </authorList>
    </citation>
    <scope>NUCLEOTIDE SEQUENCE [LARGE SCALE GENOMIC DNA]</scope>
</reference>
<organism evidence="1 2">
    <name type="scientific">Bacillus phage AR9</name>
    <dbReference type="NCBI Taxonomy" id="1815509"/>
    <lineage>
        <taxon>Viruses</taxon>
        <taxon>Duplodnaviria</taxon>
        <taxon>Heunggongvirae</taxon>
        <taxon>Uroviricota</taxon>
        <taxon>Caudoviricetes</taxon>
        <taxon>Takahashivirus</taxon>
        <taxon>Bacillus phage PBS1</taxon>
    </lineage>
</organism>
<dbReference type="EMBL" id="KU878088">
    <property type="protein sequence ID" value="AMS01163.1"/>
    <property type="molecule type" value="Genomic_DNA"/>
</dbReference>
<keyword evidence="1" id="KW-0378">Hydrolase</keyword>
<accession>A0A172JHY1</accession>
<sequence>MPRKKSNEKFMNEVKELVGEEYTFLERYVRSLTKIKVKHNICNNIYMVTPNDFLNGGKRCPKCANNIKRTNKEFVSEIRKLVGNEYTFLDEYINTDTPIGIIHNICKHVYKISPKEFIHRNSRCPKCNFLNNESFFSKVIKKTLNELNIYFIQEYSIKELGKGKKFDFYIPSLNLIIEYDGSQHFYQKFNDKNGFLSQIKRDQEKNDFIKNSEYTLVRINYKMNKNLDIIIKELIKESSTTIEKYNLLLISKDNITNFKEYYKNANINYFDYIK</sequence>
<keyword evidence="1" id="KW-0255">Endonuclease</keyword>
<dbReference type="KEGG" id="vg:29058797"/>